<feature type="signal peptide" evidence="2">
    <location>
        <begin position="1"/>
        <end position="28"/>
    </location>
</feature>
<keyword evidence="1" id="KW-1133">Transmembrane helix</keyword>
<dbReference type="Proteomes" id="UP001596504">
    <property type="component" value="Unassembled WGS sequence"/>
</dbReference>
<evidence type="ECO:0000256" key="1">
    <source>
        <dbReference type="SAM" id="Phobius"/>
    </source>
</evidence>
<organism evidence="3 4">
    <name type="scientific">Saccharopolyspora griseoalba</name>
    <dbReference type="NCBI Taxonomy" id="1431848"/>
    <lineage>
        <taxon>Bacteria</taxon>
        <taxon>Bacillati</taxon>
        <taxon>Actinomycetota</taxon>
        <taxon>Actinomycetes</taxon>
        <taxon>Pseudonocardiales</taxon>
        <taxon>Pseudonocardiaceae</taxon>
        <taxon>Saccharopolyspora</taxon>
    </lineage>
</organism>
<dbReference type="Pfam" id="PF10825">
    <property type="entry name" value="DUF2752"/>
    <property type="match status" value="1"/>
</dbReference>
<accession>A0ABW2LLD3</accession>
<evidence type="ECO:0000313" key="3">
    <source>
        <dbReference type="EMBL" id="MFC7342154.1"/>
    </source>
</evidence>
<feature type="chain" id="PRO_5047147388" evidence="2">
    <location>
        <begin position="29"/>
        <end position="138"/>
    </location>
</feature>
<feature type="transmembrane region" description="Helical" evidence="1">
    <location>
        <begin position="75"/>
        <end position="96"/>
    </location>
</feature>
<feature type="transmembrane region" description="Helical" evidence="1">
    <location>
        <begin position="108"/>
        <end position="125"/>
    </location>
</feature>
<evidence type="ECO:0000256" key="2">
    <source>
        <dbReference type="SAM" id="SignalP"/>
    </source>
</evidence>
<protein>
    <submittedName>
        <fullName evidence="3">DUF2752 domain-containing protein</fullName>
    </submittedName>
</protein>
<proteinExistence type="predicted"/>
<dbReference type="RefSeq" id="WP_380667748.1">
    <property type="nucleotide sequence ID" value="NZ_JBHTCJ010000005.1"/>
</dbReference>
<keyword evidence="2" id="KW-0732">Signal</keyword>
<name>A0ABW2LLD3_9PSEU</name>
<dbReference type="EMBL" id="JBHTCJ010000005">
    <property type="protein sequence ID" value="MFC7342154.1"/>
    <property type="molecule type" value="Genomic_DNA"/>
</dbReference>
<reference evidence="4" key="1">
    <citation type="journal article" date="2019" name="Int. J. Syst. Evol. Microbiol.">
        <title>The Global Catalogue of Microorganisms (GCM) 10K type strain sequencing project: providing services to taxonomists for standard genome sequencing and annotation.</title>
        <authorList>
            <consortium name="The Broad Institute Genomics Platform"/>
            <consortium name="The Broad Institute Genome Sequencing Center for Infectious Disease"/>
            <person name="Wu L."/>
            <person name="Ma J."/>
        </authorList>
    </citation>
    <scope>NUCLEOTIDE SEQUENCE [LARGE SCALE GENOMIC DNA]</scope>
    <source>
        <strain evidence="4">WLHS5</strain>
    </source>
</reference>
<comment type="caution">
    <text evidence="3">The sequence shown here is derived from an EMBL/GenBank/DDBJ whole genome shotgun (WGS) entry which is preliminary data.</text>
</comment>
<dbReference type="InterPro" id="IPR021215">
    <property type="entry name" value="DUF2752"/>
</dbReference>
<keyword evidence="1" id="KW-0472">Membrane</keyword>
<keyword evidence="4" id="KW-1185">Reference proteome</keyword>
<sequence>MVTARARAMRMPAATVLAGVAAIGAVLAADPTSESGIWLPPCPIEALTGLDCPGCGGTRAVWSLLHGDLPTALDYNAVAVLLLPVALGLWGAWVVGRWRGAPPRFPRWRGTPFVLLGLAAAWMVLRNLPFPPFTALRA</sequence>
<evidence type="ECO:0000313" key="4">
    <source>
        <dbReference type="Proteomes" id="UP001596504"/>
    </source>
</evidence>
<gene>
    <name evidence="3" type="ORF">ACFQRI_12115</name>
</gene>
<keyword evidence="1" id="KW-0812">Transmembrane</keyword>